<keyword evidence="5" id="KW-1185">Reference proteome</keyword>
<evidence type="ECO:0000256" key="1">
    <source>
        <dbReference type="SAM" id="Phobius"/>
    </source>
</evidence>
<name>A0A1E3GQ45_9GAMM</name>
<dbReference type="Gene3D" id="3.90.1580.10">
    <property type="entry name" value="paralog of FGE (formylglycine-generating enzyme)"/>
    <property type="match status" value="1"/>
</dbReference>
<dbReference type="EMBL" id="MCRI01000026">
    <property type="protein sequence ID" value="ODN66150.1"/>
    <property type="molecule type" value="Genomic_DNA"/>
</dbReference>
<dbReference type="Pfam" id="PF03781">
    <property type="entry name" value="FGE-sulfatase"/>
    <property type="match status" value="1"/>
</dbReference>
<gene>
    <name evidence="4" type="ORF">A9E74_02099</name>
</gene>
<sequence length="668" mass="73912">MSQFNQQLELARKRQHRMYLWLLTTFALVFLVIVTIIFASRGTRIEVKPDDATDVSINADSWLAMVMFGSVYSLAESTEIEVIADGFYPHQQTIEQTDSGKVLRIMLTPLPAKIVLSTSLEDNQTAWLMDEQIVAVADILEYELPAGEHQLKVQHPHYQTMTIDLSLSRGETVAQDVELQPLQGELTVNSVPSGALVTIDEAEVGKTPLTLPLQGGLHSVKVSLAKYETTEETIEIKNSKPELERNYRLSPETAGVRLNLKPSGGQLTLNGLRIENAQLISVEAGKSYRLTYAKPGFFSQSETFTLSTNEKRSFDITLQPEMGKVEVLSAPSATVTVDGKPMGNTPIELDLQAVSHDIQLSLNGYRTVAKSITPSAAEAQKLSFTLIPEAQAKKAEAPRLYKNKAGGEMALFSPNDIIKMGAGRDEPGQRANEFLKQVRLNRPFYAGTNEVTNTEYQKFDSSKSGDPQLPVTNVSWLEAVKFSNWLSEQEGLTPVYDVQGNQLNRINLNADGYRLLMEAEWEWLARKAGKPEQTLFVWGNERVIPTKAVNIADEAAKGSVSLYVPRYYDGFAGIAPVKSFSREKSGLYDLGGNVSEWTHDSYSLTAPKPDTVYPHTLDSSTLSMRVVKGANWRSGSLSELRASYRDGAEQGRDTLGFRVGRFLNGGNE</sequence>
<dbReference type="InterPro" id="IPR051043">
    <property type="entry name" value="Sulfatase_Mod_Factor_Kinase"/>
</dbReference>
<dbReference type="PANTHER" id="PTHR23150:SF19">
    <property type="entry name" value="FORMYLGLYCINE-GENERATING ENZYME"/>
    <property type="match status" value="1"/>
</dbReference>
<dbReference type="Pfam" id="PF08308">
    <property type="entry name" value="PEGA"/>
    <property type="match status" value="2"/>
</dbReference>
<comment type="caution">
    <text evidence="4">The sequence shown here is derived from an EMBL/GenBank/DDBJ whole genome shotgun (WGS) entry which is preliminary data.</text>
</comment>
<keyword evidence="1" id="KW-1133">Transmembrane helix</keyword>
<evidence type="ECO:0000313" key="5">
    <source>
        <dbReference type="Proteomes" id="UP000094379"/>
    </source>
</evidence>
<dbReference type="SUPFAM" id="SSF56436">
    <property type="entry name" value="C-type lectin-like"/>
    <property type="match status" value="1"/>
</dbReference>
<reference evidence="4 5" key="1">
    <citation type="submission" date="2016-07" db="EMBL/GenBank/DDBJ databases">
        <title>Draft Genome Sequence of Methylophaga muralis Bur 1.</title>
        <authorList>
            <person name="Vasilenko O.V."/>
            <person name="Doronina N.V."/>
            <person name="Shmareva M.N."/>
            <person name="Tarlachkov S.V."/>
            <person name="Mustakhimov I."/>
            <person name="Trotsenko Y.A."/>
        </authorList>
    </citation>
    <scope>NUCLEOTIDE SEQUENCE [LARGE SCALE GENOMIC DNA]</scope>
    <source>
        <strain evidence="4 5">Bur 1</strain>
    </source>
</reference>
<proteinExistence type="predicted"/>
<dbReference type="RefSeq" id="WP_069296515.1">
    <property type="nucleotide sequence ID" value="NZ_MCRI01000026.1"/>
</dbReference>
<keyword evidence="1" id="KW-0472">Membrane</keyword>
<organism evidence="4 5">
    <name type="scientific">Methylophaga muralis</name>
    <dbReference type="NCBI Taxonomy" id="291169"/>
    <lineage>
        <taxon>Bacteria</taxon>
        <taxon>Pseudomonadati</taxon>
        <taxon>Pseudomonadota</taxon>
        <taxon>Gammaproteobacteria</taxon>
        <taxon>Thiotrichales</taxon>
        <taxon>Piscirickettsiaceae</taxon>
        <taxon>Methylophaga</taxon>
    </lineage>
</organism>
<keyword evidence="1" id="KW-0812">Transmembrane</keyword>
<feature type="transmembrane region" description="Helical" evidence="1">
    <location>
        <begin position="20"/>
        <end position="39"/>
    </location>
</feature>
<dbReference type="PATRIC" id="fig|291169.3.peg.2111"/>
<dbReference type="InterPro" id="IPR005532">
    <property type="entry name" value="SUMF_dom"/>
</dbReference>
<evidence type="ECO:0000259" key="2">
    <source>
        <dbReference type="Pfam" id="PF03781"/>
    </source>
</evidence>
<dbReference type="InterPro" id="IPR016187">
    <property type="entry name" value="CTDL_fold"/>
</dbReference>
<protein>
    <submittedName>
        <fullName evidence="4">PEGA domain protein</fullName>
    </submittedName>
</protein>
<dbReference type="InterPro" id="IPR013229">
    <property type="entry name" value="PEGA"/>
</dbReference>
<evidence type="ECO:0000259" key="3">
    <source>
        <dbReference type="Pfam" id="PF08308"/>
    </source>
</evidence>
<accession>A0A1E3GQ45</accession>
<dbReference type="PANTHER" id="PTHR23150">
    <property type="entry name" value="SULFATASE MODIFYING FACTOR 1, 2"/>
    <property type="match status" value="1"/>
</dbReference>
<dbReference type="AlphaFoldDB" id="A0A1E3GQ45"/>
<dbReference type="GO" id="GO:0120147">
    <property type="term" value="F:formylglycine-generating oxidase activity"/>
    <property type="evidence" value="ECO:0007669"/>
    <property type="project" value="TreeGrafter"/>
</dbReference>
<dbReference type="STRING" id="291169.A9E74_02099"/>
<dbReference type="InterPro" id="IPR042095">
    <property type="entry name" value="SUMF_sf"/>
</dbReference>
<dbReference type="Proteomes" id="UP000094379">
    <property type="component" value="Unassembled WGS sequence"/>
</dbReference>
<feature type="domain" description="PEGA" evidence="3">
    <location>
        <begin position="328"/>
        <end position="387"/>
    </location>
</feature>
<feature type="domain" description="Sulfatase-modifying factor enzyme-like" evidence="2">
    <location>
        <begin position="464"/>
        <end position="659"/>
    </location>
</feature>
<evidence type="ECO:0000313" key="4">
    <source>
        <dbReference type="EMBL" id="ODN66150.1"/>
    </source>
</evidence>
<feature type="domain" description="PEGA" evidence="3">
    <location>
        <begin position="184"/>
        <end position="251"/>
    </location>
</feature>